<comment type="similarity">
    <text evidence="1">Belongs to the NmrA-type oxidoreductase family.</text>
</comment>
<dbReference type="Gene3D" id="3.40.50.720">
    <property type="entry name" value="NAD(P)-binding Rossmann-like Domain"/>
    <property type="match status" value="1"/>
</dbReference>
<gene>
    <name evidence="4" type="ORF">PVAG01_01405</name>
</gene>
<keyword evidence="5" id="KW-1185">Reference proteome</keyword>
<evidence type="ECO:0000256" key="1">
    <source>
        <dbReference type="ARBA" id="ARBA00006328"/>
    </source>
</evidence>
<sequence length="303" mass="33386">MSALRRVLIVGATGKQGGAVVDALLSSPNAASFMIFAPTRDPQSASAQRLAAKSKNIKTVKGQMEDAQAIFKEIGEKIDTVFGVTIPSLKKSEKHIEEIQGKSLVDAAVSNGVKNFVFTSVDRGGDKSDTDPTYVPHFATKYNVEVYLKEKAKTSGMSWTILRPVFFLDNLQPGFFGKVIASCWAAMDSKKKLQVVSVKDVGIIGAKAIIDPEQYKNRALALAGDELTFTEANEIFRANYAKNLPRTFDILASGLKYMLTDIKLMFQWFSDSGCRADVVECRRINPEMQTFQDWLKVTGKHQA</sequence>
<reference evidence="4 5" key="1">
    <citation type="submission" date="2024-06" db="EMBL/GenBank/DDBJ databases">
        <title>Complete genome of Phlyctema vagabunda strain 19-DSS-EL-015.</title>
        <authorList>
            <person name="Fiorenzani C."/>
        </authorList>
    </citation>
    <scope>NUCLEOTIDE SEQUENCE [LARGE SCALE GENOMIC DNA]</scope>
    <source>
        <strain evidence="4 5">19-DSS-EL-015</strain>
    </source>
</reference>
<dbReference type="Gene3D" id="3.90.25.10">
    <property type="entry name" value="UDP-galactose 4-epimerase, domain 1"/>
    <property type="match status" value="1"/>
</dbReference>
<dbReference type="SUPFAM" id="SSF51735">
    <property type="entry name" value="NAD(P)-binding Rossmann-fold domains"/>
    <property type="match status" value="1"/>
</dbReference>
<dbReference type="InterPro" id="IPR051164">
    <property type="entry name" value="NmrA-like_oxidored"/>
</dbReference>
<comment type="caution">
    <text evidence="4">The sequence shown here is derived from an EMBL/GenBank/DDBJ whole genome shotgun (WGS) entry which is preliminary data.</text>
</comment>
<evidence type="ECO:0000259" key="3">
    <source>
        <dbReference type="Pfam" id="PF05368"/>
    </source>
</evidence>
<evidence type="ECO:0000313" key="5">
    <source>
        <dbReference type="Proteomes" id="UP001629113"/>
    </source>
</evidence>
<dbReference type="PANTHER" id="PTHR42748">
    <property type="entry name" value="NITROGEN METABOLITE REPRESSION PROTEIN NMRA FAMILY MEMBER"/>
    <property type="match status" value="1"/>
</dbReference>
<dbReference type="Proteomes" id="UP001629113">
    <property type="component" value="Unassembled WGS sequence"/>
</dbReference>
<dbReference type="InterPro" id="IPR036291">
    <property type="entry name" value="NAD(P)-bd_dom_sf"/>
</dbReference>
<dbReference type="EMBL" id="JBFCZG010000001">
    <property type="protein sequence ID" value="KAL3427896.1"/>
    <property type="molecule type" value="Genomic_DNA"/>
</dbReference>
<dbReference type="PANTHER" id="PTHR42748:SF7">
    <property type="entry name" value="NMRA LIKE REDOX SENSOR 1-RELATED"/>
    <property type="match status" value="1"/>
</dbReference>
<evidence type="ECO:0000313" key="4">
    <source>
        <dbReference type="EMBL" id="KAL3427896.1"/>
    </source>
</evidence>
<keyword evidence="2" id="KW-0521">NADP</keyword>
<accession>A0ABR4PYF8</accession>
<proteinExistence type="inferred from homology"/>
<organism evidence="4 5">
    <name type="scientific">Phlyctema vagabunda</name>
    <dbReference type="NCBI Taxonomy" id="108571"/>
    <lineage>
        <taxon>Eukaryota</taxon>
        <taxon>Fungi</taxon>
        <taxon>Dikarya</taxon>
        <taxon>Ascomycota</taxon>
        <taxon>Pezizomycotina</taxon>
        <taxon>Leotiomycetes</taxon>
        <taxon>Helotiales</taxon>
        <taxon>Dermateaceae</taxon>
        <taxon>Phlyctema</taxon>
    </lineage>
</organism>
<name>A0ABR4PYF8_9HELO</name>
<dbReference type="Pfam" id="PF05368">
    <property type="entry name" value="NmrA"/>
    <property type="match status" value="1"/>
</dbReference>
<evidence type="ECO:0000256" key="2">
    <source>
        <dbReference type="ARBA" id="ARBA00022857"/>
    </source>
</evidence>
<protein>
    <submittedName>
        <fullName evidence="4">NmrA-like family protein</fullName>
    </submittedName>
</protein>
<feature type="domain" description="NmrA-like" evidence="3">
    <location>
        <begin position="6"/>
        <end position="275"/>
    </location>
</feature>
<dbReference type="InterPro" id="IPR008030">
    <property type="entry name" value="NmrA-like"/>
</dbReference>